<dbReference type="EMBL" id="SHMQ01000005">
    <property type="protein sequence ID" value="RZV39911.1"/>
    <property type="molecule type" value="Genomic_DNA"/>
</dbReference>
<dbReference type="Proteomes" id="UP000322454">
    <property type="component" value="Unassembled WGS sequence"/>
</dbReference>
<name>A0A520XFF5_9DELT</name>
<dbReference type="InterPro" id="IPR014118">
    <property type="entry name" value="T4SS_TraV"/>
</dbReference>
<dbReference type="AlphaFoldDB" id="A0A520XFF5"/>
<reference evidence="2 3" key="1">
    <citation type="submission" date="2019-01" db="EMBL/GenBank/DDBJ databases">
        <title>Insights into ecological role of a new deltaproteobacterial order Candidatus Sinidesulfobacterales (Sva0485) by metagenomics and metatranscriptomics.</title>
        <authorList>
            <person name="Tan S."/>
            <person name="Liu J."/>
            <person name="Fang Y."/>
            <person name="Hedlund B."/>
            <person name="Lian Z.-H."/>
            <person name="Huang L.-Y."/>
            <person name="Li J.-T."/>
            <person name="Huang L.-N."/>
            <person name="Li W.-J."/>
            <person name="Jiang H.-C."/>
            <person name="Dong H.-L."/>
            <person name="Shu W.-S."/>
        </authorList>
    </citation>
    <scope>NUCLEOTIDE SEQUENCE [LARGE SCALE GENOMIC DNA]</scope>
    <source>
        <strain evidence="2">AP4</strain>
    </source>
</reference>
<evidence type="ECO:0000313" key="2">
    <source>
        <dbReference type="EMBL" id="RZV39911.1"/>
    </source>
</evidence>
<gene>
    <name evidence="2" type="primary">traV</name>
    <name evidence="2" type="ORF">EVJ48_03030</name>
</gene>
<protein>
    <submittedName>
        <fullName evidence="2">Type IV conjugative transfer system protein TraV</fullName>
    </submittedName>
</protein>
<dbReference type="Pfam" id="PF09676">
    <property type="entry name" value="TraV"/>
    <property type="match status" value="1"/>
</dbReference>
<dbReference type="NCBIfam" id="TIGR02747">
    <property type="entry name" value="TraV"/>
    <property type="match status" value="1"/>
</dbReference>
<organism evidence="2 3">
    <name type="scientific">Candidatus Acidulodesulfobacterium acidiphilum</name>
    <dbReference type="NCBI Taxonomy" id="2597224"/>
    <lineage>
        <taxon>Bacteria</taxon>
        <taxon>Deltaproteobacteria</taxon>
        <taxon>Candidatus Acidulodesulfobacterales</taxon>
        <taxon>Candidatus Acidulodesulfobacterium</taxon>
    </lineage>
</organism>
<evidence type="ECO:0000256" key="1">
    <source>
        <dbReference type="SAM" id="SignalP"/>
    </source>
</evidence>
<evidence type="ECO:0000313" key="3">
    <source>
        <dbReference type="Proteomes" id="UP000322454"/>
    </source>
</evidence>
<proteinExistence type="predicted"/>
<accession>A0A520XFF5</accession>
<sequence length="172" mass="19381">MKKKLLFLFSAAFLFSAVLTGCSLMPYSSNYSCPESKSGMGNCSSLETNYKISTGQIKSPGANHGDLINCPVSLRGTNACKEIYKTAAKGKRFAKGYISVRQYLLKYEVEGNNPPLYVPAVIKKIWVLPYSSENVFHGGEDVYVVIKKGHWLYGNYIFKKDDKNYNMFIIRR</sequence>
<dbReference type="PROSITE" id="PS51257">
    <property type="entry name" value="PROKAR_LIPOPROTEIN"/>
    <property type="match status" value="1"/>
</dbReference>
<feature type="signal peptide" evidence="1">
    <location>
        <begin position="1"/>
        <end position="20"/>
    </location>
</feature>
<keyword evidence="1" id="KW-0732">Signal</keyword>
<feature type="chain" id="PRO_5022111181" evidence="1">
    <location>
        <begin position="21"/>
        <end position="172"/>
    </location>
</feature>
<comment type="caution">
    <text evidence="2">The sequence shown here is derived from an EMBL/GenBank/DDBJ whole genome shotgun (WGS) entry which is preliminary data.</text>
</comment>